<keyword evidence="3" id="KW-0256">Endoplasmic reticulum</keyword>
<dbReference type="GO" id="GO:0032936">
    <property type="term" value="C:SREBP-SCAP complex"/>
    <property type="evidence" value="ECO:0007669"/>
    <property type="project" value="TreeGrafter"/>
</dbReference>
<protein>
    <recommendedName>
        <fullName evidence="6">SSD domain-containing protein</fullName>
    </recommendedName>
</protein>
<keyword evidence="5" id="KW-1133">Transmembrane helix</keyword>
<gene>
    <name evidence="7" type="ORF">HK100_008024</name>
</gene>
<dbReference type="GO" id="GO:0005789">
    <property type="term" value="C:endoplasmic reticulum membrane"/>
    <property type="evidence" value="ECO:0007669"/>
    <property type="project" value="InterPro"/>
</dbReference>
<dbReference type="GO" id="GO:0000139">
    <property type="term" value="C:Golgi membrane"/>
    <property type="evidence" value="ECO:0007669"/>
    <property type="project" value="InterPro"/>
</dbReference>
<accession>A0AAD5SR27</accession>
<keyword evidence="8" id="KW-1185">Reference proteome</keyword>
<feature type="domain" description="SSD" evidence="6">
    <location>
        <begin position="364"/>
        <end position="425"/>
    </location>
</feature>
<feature type="transmembrane region" description="Helical" evidence="5">
    <location>
        <begin position="393"/>
        <end position="419"/>
    </location>
</feature>
<evidence type="ECO:0000256" key="5">
    <source>
        <dbReference type="SAM" id="Phobius"/>
    </source>
</evidence>
<dbReference type="GO" id="GO:0045540">
    <property type="term" value="P:regulation of cholesterol biosynthetic process"/>
    <property type="evidence" value="ECO:0007669"/>
    <property type="project" value="TreeGrafter"/>
</dbReference>
<keyword evidence="5" id="KW-0812">Transmembrane</keyword>
<feature type="transmembrane region" description="Helical" evidence="5">
    <location>
        <begin position="361"/>
        <end position="381"/>
    </location>
</feature>
<evidence type="ECO:0000256" key="2">
    <source>
        <dbReference type="ARBA" id="ARBA00004308"/>
    </source>
</evidence>
<feature type="transmembrane region" description="Helical" evidence="5">
    <location>
        <begin position="37"/>
        <end position="58"/>
    </location>
</feature>
<evidence type="ECO:0000256" key="1">
    <source>
        <dbReference type="ARBA" id="ARBA00004240"/>
    </source>
</evidence>
<feature type="non-terminal residue" evidence="7">
    <location>
        <position position="425"/>
    </location>
</feature>
<organism evidence="7 8">
    <name type="scientific">Physocladia obscura</name>
    <dbReference type="NCBI Taxonomy" id="109957"/>
    <lineage>
        <taxon>Eukaryota</taxon>
        <taxon>Fungi</taxon>
        <taxon>Fungi incertae sedis</taxon>
        <taxon>Chytridiomycota</taxon>
        <taxon>Chytridiomycota incertae sedis</taxon>
        <taxon>Chytridiomycetes</taxon>
        <taxon>Chytridiales</taxon>
        <taxon>Chytriomycetaceae</taxon>
        <taxon>Physocladia</taxon>
    </lineage>
</organism>
<name>A0AAD5SR27_9FUNG</name>
<dbReference type="InterPro" id="IPR000731">
    <property type="entry name" value="SSD"/>
</dbReference>
<dbReference type="Pfam" id="PF24006">
    <property type="entry name" value="SCAP_N"/>
    <property type="match status" value="1"/>
</dbReference>
<keyword evidence="4 5" id="KW-0472">Membrane</keyword>
<evidence type="ECO:0000313" key="8">
    <source>
        <dbReference type="Proteomes" id="UP001211907"/>
    </source>
</evidence>
<dbReference type="AlphaFoldDB" id="A0AAD5SR27"/>
<comment type="caution">
    <text evidence="7">The sequence shown here is derived from an EMBL/GenBank/DDBJ whole genome shotgun (WGS) entry which is preliminary data.</text>
</comment>
<evidence type="ECO:0000256" key="3">
    <source>
        <dbReference type="ARBA" id="ARBA00022824"/>
    </source>
</evidence>
<dbReference type="GO" id="GO:0032934">
    <property type="term" value="F:sterol binding"/>
    <property type="evidence" value="ECO:0007669"/>
    <property type="project" value="InterPro"/>
</dbReference>
<dbReference type="PANTHER" id="PTHR46378:SF1">
    <property type="entry name" value="STEROL REGULATORY ELEMENT-BINDING PROTEIN CLEAVAGE-ACTIVATING PROTEIN"/>
    <property type="match status" value="1"/>
</dbReference>
<dbReference type="GO" id="GO:0032933">
    <property type="term" value="P:SREBP signaling pathway"/>
    <property type="evidence" value="ECO:0007669"/>
    <property type="project" value="InterPro"/>
</dbReference>
<reference evidence="7" key="1">
    <citation type="submission" date="2020-05" db="EMBL/GenBank/DDBJ databases">
        <title>Phylogenomic resolution of chytrid fungi.</title>
        <authorList>
            <person name="Stajich J.E."/>
            <person name="Amses K."/>
            <person name="Simmons R."/>
            <person name="Seto K."/>
            <person name="Myers J."/>
            <person name="Bonds A."/>
            <person name="Quandt C.A."/>
            <person name="Barry K."/>
            <person name="Liu P."/>
            <person name="Grigoriev I."/>
            <person name="Longcore J.E."/>
            <person name="James T.Y."/>
        </authorList>
    </citation>
    <scope>NUCLEOTIDE SEQUENCE</scope>
    <source>
        <strain evidence="7">JEL0513</strain>
    </source>
</reference>
<evidence type="ECO:0000313" key="7">
    <source>
        <dbReference type="EMBL" id="KAJ3088491.1"/>
    </source>
</evidence>
<evidence type="ECO:0000256" key="4">
    <source>
        <dbReference type="ARBA" id="ARBA00023136"/>
    </source>
</evidence>
<comment type="subcellular location">
    <subcellularLocation>
        <location evidence="2">Endomembrane system</location>
    </subcellularLocation>
    <subcellularLocation>
        <location evidence="1">Endoplasmic reticulum</location>
    </subcellularLocation>
</comment>
<evidence type="ECO:0000259" key="6">
    <source>
        <dbReference type="PROSITE" id="PS50156"/>
    </source>
</evidence>
<dbReference type="Proteomes" id="UP001211907">
    <property type="component" value="Unassembled WGS sequence"/>
</dbReference>
<dbReference type="InterPro" id="IPR030225">
    <property type="entry name" value="SCAP"/>
</dbReference>
<sequence length="425" mass="46951">MKGKKERLKAKEKEDRWDWEGTLFSVFRRHGTLCATYPAAVLSVTLVAVAGLSAPLLMTSMTSTTPTTTPVTPITPTATSTATPTINHLASDGRAPIGLQLVLLNSTSSFTAAASTLPFLLPAAFLHHYLENAKLSVSYDKYKVFHYTKLSNLSEELVQSGTAVYLSLADLCLSVNFSSNSDSSCLILSPLLFWNDSIADLAADPEILRTLSSLSRIPLNAVFTGIAYENNNDDNEQNNEWPRQRRVRRAEAALFTVVIDYQKVARLFLDVFDGAVDTESMTTTTTTMQEFVSCFFDTILEDALTMYNTRKNLSDQDNESLIPASKIYATTSNLQKNNMLYYYPSTYLDEEISFATTDNNFSVEFVIIVLSYVIVFFYISLVLGRVELVKSKFALGFGAVLMVFSALTMSVGLTCWLGVTTSLVA</sequence>
<proteinExistence type="predicted"/>
<dbReference type="InterPro" id="IPR057041">
    <property type="entry name" value="SCAP_N"/>
</dbReference>
<dbReference type="PROSITE" id="PS50156">
    <property type="entry name" value="SSD"/>
    <property type="match status" value="1"/>
</dbReference>
<dbReference type="EMBL" id="JADGJH010003844">
    <property type="protein sequence ID" value="KAJ3088491.1"/>
    <property type="molecule type" value="Genomic_DNA"/>
</dbReference>
<dbReference type="PANTHER" id="PTHR46378">
    <property type="entry name" value="STEROL REGULATORY ELEMENT-BINDING PROTEIN CLEAVAGE-ACTIVATING PROTEIN"/>
    <property type="match status" value="1"/>
</dbReference>